<evidence type="ECO:0000313" key="3">
    <source>
        <dbReference type="Proteomes" id="UP000326881"/>
    </source>
</evidence>
<dbReference type="NCBIfam" id="NF033672">
    <property type="entry name" value="mbn_chaper_assoc"/>
    <property type="match status" value="1"/>
</dbReference>
<dbReference type="PANTHER" id="PTHR36302">
    <property type="entry name" value="BLR7088 PROTEIN"/>
    <property type="match status" value="1"/>
</dbReference>
<dbReference type="Gene3D" id="2.60.40.1890">
    <property type="entry name" value="PCu(A)C copper chaperone"/>
    <property type="match status" value="1"/>
</dbReference>
<proteinExistence type="predicted"/>
<accession>A0A5Q0C760</accession>
<dbReference type="PANTHER" id="PTHR36302:SF1">
    <property type="entry name" value="COPPER CHAPERONE PCU(A)C"/>
    <property type="match status" value="1"/>
</dbReference>
<reference evidence="2 3" key="1">
    <citation type="submission" date="2019-08" db="EMBL/GenBank/DDBJ databases">
        <title>Prosopis cineraria nodule microbiome.</title>
        <authorList>
            <person name="Ali R."/>
            <person name="Chaluvadi S.R."/>
            <person name="Wang X."/>
        </authorList>
    </citation>
    <scope>NUCLEOTIDE SEQUENCE [LARGE SCALE GENOMIC DNA]</scope>
    <source>
        <strain evidence="2 3">BG7</strain>
    </source>
</reference>
<gene>
    <name evidence="2" type="ORF">FZ934_16115</name>
</gene>
<dbReference type="InterPro" id="IPR058248">
    <property type="entry name" value="Lxx211020-like"/>
</dbReference>
<evidence type="ECO:0000256" key="1">
    <source>
        <dbReference type="SAM" id="SignalP"/>
    </source>
</evidence>
<dbReference type="OrthoDB" id="9796962at2"/>
<evidence type="ECO:0000313" key="2">
    <source>
        <dbReference type="EMBL" id="QFY61788.1"/>
    </source>
</evidence>
<dbReference type="InterPro" id="IPR036182">
    <property type="entry name" value="PCuAC_sf"/>
</dbReference>
<dbReference type="AlphaFoldDB" id="A0A5Q0C760"/>
<organism evidence="2 3">
    <name type="scientific">Rhizobium grahamii</name>
    <dbReference type="NCBI Taxonomy" id="1120045"/>
    <lineage>
        <taxon>Bacteria</taxon>
        <taxon>Pseudomonadati</taxon>
        <taxon>Pseudomonadota</taxon>
        <taxon>Alphaproteobacteria</taxon>
        <taxon>Hyphomicrobiales</taxon>
        <taxon>Rhizobiaceae</taxon>
        <taxon>Rhizobium/Agrobacterium group</taxon>
        <taxon>Rhizobium</taxon>
    </lineage>
</organism>
<dbReference type="Proteomes" id="UP000326881">
    <property type="component" value="Chromosome"/>
</dbReference>
<dbReference type="KEGG" id="rgr:FZ934_16115"/>
<dbReference type="EMBL" id="CP043498">
    <property type="protein sequence ID" value="QFY61788.1"/>
    <property type="molecule type" value="Genomic_DNA"/>
</dbReference>
<dbReference type="RefSeq" id="WP_153271869.1">
    <property type="nucleotide sequence ID" value="NZ_CP043498.1"/>
</dbReference>
<feature type="chain" id="PRO_5024807821" evidence="1">
    <location>
        <begin position="20"/>
        <end position="300"/>
    </location>
</feature>
<dbReference type="Pfam" id="PF04314">
    <property type="entry name" value="PCuAC"/>
    <property type="match status" value="1"/>
</dbReference>
<sequence>MKKLFLAVLIVLAAQGAEARDYTAGEIAVLAPAARAMLPGAKVGGGYLTIKNSGGEADVLVSISSDRAKSVQLHEMSVNGGIMVMREARQGLELPPGETVELKPGGYHLMFMDVDKPFKEGEQIRATLTFQKAGRVDVEFAVGSAFGPIGAAKAEQGDMTGMDMSQMVMGGDAQQTIPARLKAMFETPEKPLTVNPVVVQGDWAIAGWLQDGRGGRALLKSSPHGWSVYLCSGDGITEANALEKVGISAADASALSSALKAAEAKLDAKTLQLFSSFEGTVLMEQSSGNADHGGHEGHAQ</sequence>
<keyword evidence="1" id="KW-0732">Signal</keyword>
<dbReference type="SUPFAM" id="SSF110087">
    <property type="entry name" value="DR1885-like metal-binding protein"/>
    <property type="match status" value="1"/>
</dbReference>
<dbReference type="InterPro" id="IPR007410">
    <property type="entry name" value="LpqE-like"/>
</dbReference>
<protein>
    <submittedName>
        <fullName evidence="2">Copper chaperone PCu(A)C</fullName>
    </submittedName>
</protein>
<feature type="signal peptide" evidence="1">
    <location>
        <begin position="1"/>
        <end position="19"/>
    </location>
</feature>
<keyword evidence="3" id="KW-1185">Reference proteome</keyword>
<name>A0A5Q0C760_9HYPH</name>